<gene>
    <name evidence="1" type="ORF">MUK42_11085</name>
</gene>
<protein>
    <submittedName>
        <fullName evidence="1">MYB family transcription factor</fullName>
    </submittedName>
</protein>
<proteinExistence type="predicted"/>
<organism evidence="1 2">
    <name type="scientific">Musa troglodytarum</name>
    <name type="common">fe'i banana</name>
    <dbReference type="NCBI Taxonomy" id="320322"/>
    <lineage>
        <taxon>Eukaryota</taxon>
        <taxon>Viridiplantae</taxon>
        <taxon>Streptophyta</taxon>
        <taxon>Embryophyta</taxon>
        <taxon>Tracheophyta</taxon>
        <taxon>Spermatophyta</taxon>
        <taxon>Magnoliopsida</taxon>
        <taxon>Liliopsida</taxon>
        <taxon>Zingiberales</taxon>
        <taxon>Musaceae</taxon>
        <taxon>Musa</taxon>
    </lineage>
</organism>
<sequence length="32" mass="3522">MECPRSSCRSEANRKELQASMAQLSPPGCPAW</sequence>
<dbReference type="EMBL" id="CP097509">
    <property type="protein sequence ID" value="URE19614.1"/>
    <property type="molecule type" value="Genomic_DNA"/>
</dbReference>
<dbReference type="AlphaFoldDB" id="A0A9E7GWY0"/>
<dbReference type="OrthoDB" id="2143914at2759"/>
<keyword evidence="2" id="KW-1185">Reference proteome</keyword>
<reference evidence="1" key="1">
    <citation type="submission" date="2022-05" db="EMBL/GenBank/DDBJ databases">
        <title>The Musa troglodytarum L. genome provides insights into the mechanism of non-climacteric behaviour and enrichment of carotenoids.</title>
        <authorList>
            <person name="Wang J."/>
        </authorList>
    </citation>
    <scope>NUCLEOTIDE SEQUENCE</scope>
    <source>
        <tissue evidence="1">Leaf</tissue>
    </source>
</reference>
<accession>A0A9E7GWY0</accession>
<name>A0A9E7GWY0_9LILI</name>
<evidence type="ECO:0000313" key="2">
    <source>
        <dbReference type="Proteomes" id="UP001055439"/>
    </source>
</evidence>
<dbReference type="Proteomes" id="UP001055439">
    <property type="component" value="Chromosome 7"/>
</dbReference>
<evidence type="ECO:0000313" key="1">
    <source>
        <dbReference type="EMBL" id="URE19614.1"/>
    </source>
</evidence>